<evidence type="ECO:0000313" key="2">
    <source>
        <dbReference type="Proteomes" id="UP000243887"/>
    </source>
</evidence>
<proteinExistence type="predicted"/>
<dbReference type="Proteomes" id="UP000243887">
    <property type="component" value="Unassembled WGS sequence"/>
</dbReference>
<evidence type="ECO:0000313" key="1">
    <source>
        <dbReference type="EMBL" id="SFJ00474.1"/>
    </source>
</evidence>
<gene>
    <name evidence="1" type="ORF">SAMN04487893_102272</name>
</gene>
<reference evidence="2" key="1">
    <citation type="submission" date="2016-10" db="EMBL/GenBank/DDBJ databases">
        <authorList>
            <person name="Varghese N."/>
            <person name="Submissions S."/>
        </authorList>
    </citation>
    <scope>NUCLEOTIDE SEQUENCE [LARGE SCALE GENOMIC DNA]</scope>
    <source>
        <strain evidence="2">DSM 26542</strain>
    </source>
</reference>
<dbReference type="AlphaFoldDB" id="A0A1I3MTN5"/>
<organism evidence="1 2">
    <name type="scientific">Myroides guanonis</name>
    <dbReference type="NCBI Taxonomy" id="1150112"/>
    <lineage>
        <taxon>Bacteria</taxon>
        <taxon>Pseudomonadati</taxon>
        <taxon>Bacteroidota</taxon>
        <taxon>Flavobacteriia</taxon>
        <taxon>Flavobacteriales</taxon>
        <taxon>Flavobacteriaceae</taxon>
        <taxon>Myroides</taxon>
    </lineage>
</organism>
<dbReference type="STRING" id="1150112.SAMN04487893_102272"/>
<sequence>MFSMVFHFVHSATHIFNSQSLAHQIDGEYESHHSHGTLEWNKKNTQAEWHSATAVEKCFVCDSFLSPFLSSDILSFDILQYQVFNKVQTLKVQVYPTLNFIYFSLRAPPIGA</sequence>
<name>A0A1I3MTN5_9FLAO</name>
<dbReference type="OrthoDB" id="1445232at2"/>
<dbReference type="EMBL" id="FORU01000002">
    <property type="protein sequence ID" value="SFJ00474.1"/>
    <property type="molecule type" value="Genomic_DNA"/>
</dbReference>
<keyword evidence="2" id="KW-1185">Reference proteome</keyword>
<protein>
    <submittedName>
        <fullName evidence="1">Uncharacterized protein</fullName>
    </submittedName>
</protein>
<accession>A0A1I3MTN5</accession>